<reference evidence="2" key="1">
    <citation type="submission" date="2023-04" db="EMBL/GenBank/DDBJ databases">
        <authorList>
            <consortium name="ELIXIR-Norway"/>
        </authorList>
    </citation>
    <scope>NUCLEOTIDE SEQUENCE [LARGE SCALE GENOMIC DNA]</scope>
</reference>
<sequence>MPPRAGKGARGRGGGRPPRAGPGPPAFDSINWAPSFRRGGDAAGDGGRPRSRGETASPGSGLGRGRWHHPHTPTGPRTALPPPHCLGPGGGSELGCPLEIPYPQHTLRRADPVPGLGVGARPPAPPPPPRRVRAWVVPLVPGRGLFTSIPLVTGELGIDSSFEPLPGKGAGVGKGRGWGAPNPGPRGPQALPGSHPLRAALPPHPIVGPFRGVISAIHLSGSREVEIVCLDVTGERGGLAGGEDCSFHRAGKRAGSGEPSRVPAAAARPPPAPGPARRGAGVGVSGPARPQRVPRERCPWML</sequence>
<dbReference type="EMBL" id="OX459944">
    <property type="protein sequence ID" value="CAI9178955.1"/>
    <property type="molecule type" value="Genomic_DNA"/>
</dbReference>
<keyword evidence="3" id="KW-1185">Reference proteome</keyword>
<feature type="compositionally biased region" description="Gly residues" evidence="1">
    <location>
        <begin position="168"/>
        <end position="178"/>
    </location>
</feature>
<name>A0ABN8ZZW5_RANTA</name>
<feature type="compositionally biased region" description="Low complexity" evidence="1">
    <location>
        <begin position="275"/>
        <end position="290"/>
    </location>
</feature>
<feature type="region of interest" description="Disordered" evidence="1">
    <location>
        <begin position="241"/>
        <end position="302"/>
    </location>
</feature>
<proteinExistence type="predicted"/>
<feature type="compositionally biased region" description="Basic and acidic residues" evidence="1">
    <location>
        <begin position="293"/>
        <end position="302"/>
    </location>
</feature>
<feature type="region of interest" description="Disordered" evidence="1">
    <location>
        <begin position="1"/>
        <end position="88"/>
    </location>
</feature>
<dbReference type="Proteomes" id="UP001176941">
    <property type="component" value="Chromosome 8"/>
</dbReference>
<protein>
    <submittedName>
        <fullName evidence="2">Uncharacterized protein</fullName>
    </submittedName>
</protein>
<organism evidence="2 3">
    <name type="scientific">Rangifer tarandus platyrhynchus</name>
    <name type="common">Svalbard reindeer</name>
    <dbReference type="NCBI Taxonomy" id="3082113"/>
    <lineage>
        <taxon>Eukaryota</taxon>
        <taxon>Metazoa</taxon>
        <taxon>Chordata</taxon>
        <taxon>Craniata</taxon>
        <taxon>Vertebrata</taxon>
        <taxon>Euteleostomi</taxon>
        <taxon>Mammalia</taxon>
        <taxon>Eutheria</taxon>
        <taxon>Laurasiatheria</taxon>
        <taxon>Artiodactyla</taxon>
        <taxon>Ruminantia</taxon>
        <taxon>Pecora</taxon>
        <taxon>Cervidae</taxon>
        <taxon>Odocoileinae</taxon>
        <taxon>Rangifer</taxon>
    </lineage>
</organism>
<gene>
    <name evidence="2" type="ORF">MRATA1EN1_LOCUS27917</name>
</gene>
<evidence type="ECO:0000256" key="1">
    <source>
        <dbReference type="SAM" id="MobiDB-lite"/>
    </source>
</evidence>
<evidence type="ECO:0000313" key="2">
    <source>
        <dbReference type="EMBL" id="CAI9178955.1"/>
    </source>
</evidence>
<accession>A0ABN8ZZW5</accession>
<evidence type="ECO:0000313" key="3">
    <source>
        <dbReference type="Proteomes" id="UP001176941"/>
    </source>
</evidence>
<feature type="region of interest" description="Disordered" evidence="1">
    <location>
        <begin position="167"/>
        <end position="200"/>
    </location>
</feature>